<keyword evidence="1" id="KW-0472">Membrane</keyword>
<dbReference type="Gene3D" id="1.20.120.1760">
    <property type="match status" value="1"/>
</dbReference>
<dbReference type="EMBL" id="JACHGY010000001">
    <property type="protein sequence ID" value="MBB6428654.1"/>
    <property type="molecule type" value="Genomic_DNA"/>
</dbReference>
<dbReference type="InterPro" id="IPR043130">
    <property type="entry name" value="CDP-OH_PTrfase_TM_dom"/>
</dbReference>
<evidence type="ECO:0000313" key="3">
    <source>
        <dbReference type="Proteomes" id="UP000541810"/>
    </source>
</evidence>
<evidence type="ECO:0000256" key="1">
    <source>
        <dbReference type="SAM" id="Phobius"/>
    </source>
</evidence>
<feature type="transmembrane region" description="Helical" evidence="1">
    <location>
        <begin position="207"/>
        <end position="228"/>
    </location>
</feature>
<keyword evidence="1" id="KW-0812">Transmembrane</keyword>
<organism evidence="2 3">
    <name type="scientific">Algisphaera agarilytica</name>
    <dbReference type="NCBI Taxonomy" id="1385975"/>
    <lineage>
        <taxon>Bacteria</taxon>
        <taxon>Pseudomonadati</taxon>
        <taxon>Planctomycetota</taxon>
        <taxon>Phycisphaerae</taxon>
        <taxon>Phycisphaerales</taxon>
        <taxon>Phycisphaeraceae</taxon>
        <taxon>Algisphaera</taxon>
    </lineage>
</organism>
<accession>A0A7X0LJD3</accession>
<dbReference type="AlphaFoldDB" id="A0A7X0LJD3"/>
<keyword evidence="3" id="KW-1185">Reference proteome</keyword>
<dbReference type="Proteomes" id="UP000541810">
    <property type="component" value="Unassembled WGS sequence"/>
</dbReference>
<name>A0A7X0LJD3_9BACT</name>
<feature type="transmembrane region" description="Helical" evidence="1">
    <location>
        <begin position="36"/>
        <end position="62"/>
    </location>
</feature>
<proteinExistence type="predicted"/>
<comment type="caution">
    <text evidence="2">The sequence shown here is derived from an EMBL/GenBank/DDBJ whole genome shotgun (WGS) entry which is preliminary data.</text>
</comment>
<keyword evidence="1" id="KW-1133">Transmembrane helix</keyword>
<reference evidence="2 3" key="1">
    <citation type="submission" date="2020-08" db="EMBL/GenBank/DDBJ databases">
        <title>Genomic Encyclopedia of Type Strains, Phase IV (KMG-IV): sequencing the most valuable type-strain genomes for metagenomic binning, comparative biology and taxonomic classification.</title>
        <authorList>
            <person name="Goeker M."/>
        </authorList>
    </citation>
    <scope>NUCLEOTIDE SEQUENCE [LARGE SCALE GENOMIC DNA]</scope>
    <source>
        <strain evidence="2 3">DSM 103725</strain>
    </source>
</reference>
<feature type="transmembrane region" description="Helical" evidence="1">
    <location>
        <begin position="170"/>
        <end position="187"/>
    </location>
</feature>
<sequence length="240" mass="25870">MQDTPPHPEYEVRDRRPMPPREWAVMRWLTNLAIRLGLSANAVSVLSVVFASLGAAATVFTYSAEGFAQRALWFIGAAGVELRAFCNLLDGMVAVETQTASPVGELYNEVPDRISDVLMLVGLGYAAGSTPELGWAAAAAAVFVAYVRAQAAVSGAGQDYGGLMSKPVRMQLVAVVCLFMAFSPEAWQLPFWGPKEVGPKLTWPTWGVLQGVLWIVLIGCVVTSIGRLHRASRRLHKGVA</sequence>
<protein>
    <submittedName>
        <fullName evidence="2">Phosphatidylglycerophosphate synthase</fullName>
    </submittedName>
</protein>
<dbReference type="RefSeq" id="WP_184675992.1">
    <property type="nucleotide sequence ID" value="NZ_JACHGY010000001.1"/>
</dbReference>
<gene>
    <name evidence="2" type="ORF">HNQ40_000460</name>
</gene>
<evidence type="ECO:0000313" key="2">
    <source>
        <dbReference type="EMBL" id="MBB6428654.1"/>
    </source>
</evidence>